<evidence type="ECO:0000256" key="2">
    <source>
        <dbReference type="SAM" id="Coils"/>
    </source>
</evidence>
<dbReference type="PANTHER" id="PTHR43308:SF1">
    <property type="entry name" value="OUTER MEMBRANE PROTEIN ALPHA"/>
    <property type="match status" value="1"/>
</dbReference>
<evidence type="ECO:0000256" key="1">
    <source>
        <dbReference type="ARBA" id="ARBA00022737"/>
    </source>
</evidence>
<evidence type="ECO:0000259" key="3">
    <source>
        <dbReference type="PROSITE" id="PS51272"/>
    </source>
</evidence>
<dbReference type="InterPro" id="IPR001119">
    <property type="entry name" value="SLH_dom"/>
</dbReference>
<dbReference type="Pfam" id="PF00395">
    <property type="entry name" value="SLH"/>
    <property type="match status" value="1"/>
</dbReference>
<name>A0A1G9HQ31_9FIRM</name>
<feature type="domain" description="SLH" evidence="3">
    <location>
        <begin position="47"/>
        <end position="110"/>
    </location>
</feature>
<dbReference type="RefSeq" id="WP_089757800.1">
    <property type="nucleotide sequence ID" value="NZ_FNGO01000002.1"/>
</dbReference>
<feature type="coiled-coil region" evidence="2">
    <location>
        <begin position="163"/>
        <end position="229"/>
    </location>
</feature>
<evidence type="ECO:0000313" key="5">
    <source>
        <dbReference type="Proteomes" id="UP000199476"/>
    </source>
</evidence>
<keyword evidence="5" id="KW-1185">Reference proteome</keyword>
<gene>
    <name evidence="4" type="ORF">SAMN04488692_1023</name>
</gene>
<dbReference type="PANTHER" id="PTHR43308">
    <property type="entry name" value="OUTER MEMBRANE PROTEIN ALPHA-RELATED"/>
    <property type="match status" value="1"/>
</dbReference>
<dbReference type="InterPro" id="IPR051465">
    <property type="entry name" value="Cell_Envelope_Struct_Comp"/>
</dbReference>
<proteinExistence type="predicted"/>
<dbReference type="STRING" id="321763.SAMN04488692_1023"/>
<reference evidence="4 5" key="1">
    <citation type="submission" date="2016-10" db="EMBL/GenBank/DDBJ databases">
        <authorList>
            <person name="de Groot N.N."/>
        </authorList>
    </citation>
    <scope>NUCLEOTIDE SEQUENCE [LARGE SCALE GENOMIC DNA]</scope>
    <source>
        <strain evidence="4 5">SLAS-1</strain>
    </source>
</reference>
<keyword evidence="1" id="KW-0677">Repeat</keyword>
<accession>A0A1G9HQ31</accession>
<protein>
    <submittedName>
        <fullName evidence="4">S-layer homology domain-containing protein</fullName>
    </submittedName>
</protein>
<organism evidence="4 5">
    <name type="scientific">Halarsenatibacter silvermanii</name>
    <dbReference type="NCBI Taxonomy" id="321763"/>
    <lineage>
        <taxon>Bacteria</taxon>
        <taxon>Bacillati</taxon>
        <taxon>Bacillota</taxon>
        <taxon>Clostridia</taxon>
        <taxon>Halanaerobiales</taxon>
        <taxon>Halarsenatibacteraceae</taxon>
        <taxon>Halarsenatibacter</taxon>
    </lineage>
</organism>
<dbReference type="EMBL" id="FNGO01000002">
    <property type="protein sequence ID" value="SDL15050.1"/>
    <property type="molecule type" value="Genomic_DNA"/>
</dbReference>
<dbReference type="PROSITE" id="PS51272">
    <property type="entry name" value="SLH"/>
    <property type="match status" value="1"/>
</dbReference>
<feature type="coiled-coil region" evidence="2">
    <location>
        <begin position="100"/>
        <end position="127"/>
    </location>
</feature>
<dbReference type="AlphaFoldDB" id="A0A1G9HQ31"/>
<evidence type="ECO:0000313" key="4">
    <source>
        <dbReference type="EMBL" id="SDL15050.1"/>
    </source>
</evidence>
<sequence>MKFKLSKILPIIAFILIFTLAFNAASTEILAEENEDDIEGENADLEETLELEDLEEDHWAYQAVTQLLELGIIEGYPEGEYRGEETIDRYEMAVIIDGLLATIEDSLQEVMEQMEAAEELSRAQLEEVVGLAEEVIAEEMEADLEGLADEEAEEVTYIVQGFIEEFEEDLAGLREDAEGIEAYLSEALEDFELETEEIEERIESLQERLDELEEEEKDYEGSLKFEIDTIINRIHPETVSDETDYGLTFAHRHDFYEGASIYTEWSPDTTEGFAEGDVLRIELDEDLHGLPGMRFTAMHDDYVSPEEHIFDIKRDAYLQTDFAIDDEVDLTLGADWDYIFSNELDTDDMIDESQLVNLTLGGTVDLFDFAFEVSDYETADGYEEIGENDLDMEGYSFQSIEAYFRYRQVIENLDFRFSYYDQDDEAEEITVNGGEIDDFDEDYSGIEVGASYDYGDRYSFHLDYGVIEAGLWPYSDGTLTDHPAELLQLGAEGIDEGLVNYESSFLSLQLDADDILDFDHYFLLERWDTDRELYDLDDDMEDYKFEWGMERMVTDSTELGLYTHYTSFDDDVLDDQGELADDFEGEEDSRVDFEVFVEHELYSW</sequence>
<keyword evidence="2" id="KW-0175">Coiled coil</keyword>
<dbReference type="Proteomes" id="UP000199476">
    <property type="component" value="Unassembled WGS sequence"/>
</dbReference>